<organism evidence="3 4">
    <name type="scientific">Ignatzschineria indica</name>
    <dbReference type="NCBI Taxonomy" id="472583"/>
    <lineage>
        <taxon>Bacteria</taxon>
        <taxon>Pseudomonadati</taxon>
        <taxon>Pseudomonadota</taxon>
        <taxon>Gammaproteobacteria</taxon>
        <taxon>Cardiobacteriales</taxon>
        <taxon>Ignatzschineriaceae</taxon>
        <taxon>Ignatzschineria</taxon>
    </lineage>
</organism>
<keyword evidence="4" id="KW-1185">Reference proteome</keyword>
<dbReference type="Proteomes" id="UP000244948">
    <property type="component" value="Unassembled WGS sequence"/>
</dbReference>
<dbReference type="AlphaFoldDB" id="A0A2U2AM17"/>
<dbReference type="SUPFAM" id="SSF103515">
    <property type="entry name" value="Autotransporter"/>
    <property type="match status" value="1"/>
</dbReference>
<evidence type="ECO:0000256" key="1">
    <source>
        <dbReference type="SAM" id="MobiDB-lite"/>
    </source>
</evidence>
<dbReference type="PROSITE" id="PS51208">
    <property type="entry name" value="AUTOTRANSPORTER"/>
    <property type="match status" value="1"/>
</dbReference>
<feature type="domain" description="Autotransporter" evidence="2">
    <location>
        <begin position="784"/>
        <end position="1058"/>
    </location>
</feature>
<dbReference type="InterPro" id="IPR036709">
    <property type="entry name" value="Autotransporte_beta_dom_sf"/>
</dbReference>
<dbReference type="InterPro" id="IPR005546">
    <property type="entry name" value="Autotransporte_beta"/>
</dbReference>
<sequence>MISALPELVDAQEMSDGANENKHYQQITLPIDRGSDTPSNYDNSAVTKINLDHYDALVEEREIVITNAPADGDPLYGGESSATIKTGDATAGKSTGHSRAEAAITLPEKINFSVKTQNNNLTIKENIGFAGSLYGGQSSIELITGVTTGNDVISSGEYGFSIKDGSINIYGEMEAASLGNQVTLASNASGVDSVIGGEAILTGKSGDARTGNVSSQPTKDVSRLVNRASAFTNIDSNNLILEASQNHITVATDANRLIGGRALAQFNSGDAKSGYIKVDTEDDIAAENYTFANSYVVTKDLTLKADKNWVEAQGNSSEIYGGSAELSLIAGDAIAGGVSYQNGTKIYADVDANAITRATGSSMTANQNSLFLLGNADKAVGGSAAISLVSGDAIAGNISSNSTIYDKNPEYHDPADPEQKLPHKKAFAYSEVYADSMNVQANGNQVEVGVKGAVTNLIGGEISLTLEAGNAKSGAVIHAKDDKQSEYKIDAGANISLENTVLKANNNNVRLLGSLNSGGNIYGGDIHYTITPGKAYYQNGEEISERNSVMMDGTQAYARNNLIELGEFTKVDNGGQLYGGHLTYNGDYRPAQYDLFTGNRLHTSSRSPLHFKEVANFEYYQFTLTPQLANENIAIINADKIIFGSNEQNQNLSSNGSTPSTPSKINVVGIHSGDRILGVGDQFILMQAKPGELRGDATAGIDEVTQIQQGISLLYSVETEVEYENDRVITVIKKGTNKPTDPEKPDPPYVWTNPELKVVGDGRLAMEELLLRGADNLLGIIRKNQIEGYVPFADFYAGHSKYANGSVIRANEYIITMGMTYKKENWVIAPIVEYGWSDYKNHTQYVGQNGNRFTSRGSGDNYYYGLGLLSRYSFDNGLYLDGGVRYGKSRSKFNSQDLAHAATGELAHYKISSPYWGAHFSVGYEMPIAENQHFDLSSTFLWTRLNRKNSRVVGDEIHFGAINSKRLNVGAEWHYDYRPDMSFRAGIAYEYEFDTQFNLHAYRMKVDTTSLKGSTGIVKVGTSLKPSESSRFSYDADLSGYFGKRKGGEISVRVNYEL</sequence>
<gene>
    <name evidence="3" type="ORF">DC082_01520</name>
</gene>
<protein>
    <recommendedName>
        <fullName evidence="2">Autotransporter domain-containing protein</fullName>
    </recommendedName>
</protein>
<name>A0A2U2AM17_9GAMM</name>
<evidence type="ECO:0000259" key="2">
    <source>
        <dbReference type="PROSITE" id="PS51208"/>
    </source>
</evidence>
<accession>A0A2U2AM17</accession>
<comment type="caution">
    <text evidence="3">The sequence shown here is derived from an EMBL/GenBank/DDBJ whole genome shotgun (WGS) entry which is preliminary data.</text>
</comment>
<dbReference type="Pfam" id="PF03797">
    <property type="entry name" value="Autotransporter"/>
    <property type="match status" value="1"/>
</dbReference>
<reference evidence="3 4" key="1">
    <citation type="journal article" date="2018" name="Genome Announc.">
        <title>Ignatzschineria cameli sp. nov., isolated from necrotic foot tissue of dromedaries (Camelus dromedarius) and associated maggots (Wohlfahrtia species) in Dubai.</title>
        <authorList>
            <person name="Tsang C.C."/>
            <person name="Tang J.Y."/>
            <person name="Fong J.Y."/>
            <person name="Kinne J."/>
            <person name="Lee H.H."/>
            <person name="Joseph M."/>
            <person name="Jose S."/>
            <person name="Schuster R.K."/>
            <person name="Tang Y."/>
            <person name="Sivakumar S."/>
            <person name="Chen J.H."/>
            <person name="Teng J.L."/>
            <person name="Lau S.K."/>
            <person name="Wernery U."/>
            <person name="Woo P.C."/>
        </authorList>
    </citation>
    <scope>NUCLEOTIDE SEQUENCE [LARGE SCALE GENOMIC DNA]</scope>
    <source>
        <strain evidence="3 4">KCTC 22643</strain>
    </source>
</reference>
<evidence type="ECO:0000313" key="4">
    <source>
        <dbReference type="Proteomes" id="UP000244948"/>
    </source>
</evidence>
<evidence type="ECO:0000313" key="3">
    <source>
        <dbReference type="EMBL" id="PWD84251.1"/>
    </source>
</evidence>
<feature type="region of interest" description="Disordered" evidence="1">
    <location>
        <begin position="1"/>
        <end position="20"/>
    </location>
</feature>
<dbReference type="Gene3D" id="2.40.128.130">
    <property type="entry name" value="Autotransporter beta-domain"/>
    <property type="match status" value="1"/>
</dbReference>
<proteinExistence type="predicted"/>
<dbReference type="EMBL" id="QEWR01000002">
    <property type="protein sequence ID" value="PWD84251.1"/>
    <property type="molecule type" value="Genomic_DNA"/>
</dbReference>